<evidence type="ECO:0000313" key="1">
    <source>
        <dbReference type="EMBL" id="TFK75547.1"/>
    </source>
</evidence>
<keyword evidence="2" id="KW-1185">Reference proteome</keyword>
<gene>
    <name evidence="1" type="ORF">BDN72DRAFT_831811</name>
</gene>
<accession>A0ACD3BEV1</accession>
<feature type="non-terminal residue" evidence="1">
    <location>
        <position position="1"/>
    </location>
</feature>
<reference evidence="1 2" key="1">
    <citation type="journal article" date="2019" name="Nat. Ecol. Evol.">
        <title>Megaphylogeny resolves global patterns of mushroom evolution.</title>
        <authorList>
            <person name="Varga T."/>
            <person name="Krizsan K."/>
            <person name="Foldi C."/>
            <person name="Dima B."/>
            <person name="Sanchez-Garcia M."/>
            <person name="Sanchez-Ramirez S."/>
            <person name="Szollosi G.J."/>
            <person name="Szarkandi J.G."/>
            <person name="Papp V."/>
            <person name="Albert L."/>
            <person name="Andreopoulos W."/>
            <person name="Angelini C."/>
            <person name="Antonin V."/>
            <person name="Barry K.W."/>
            <person name="Bougher N.L."/>
            <person name="Buchanan P."/>
            <person name="Buyck B."/>
            <person name="Bense V."/>
            <person name="Catcheside P."/>
            <person name="Chovatia M."/>
            <person name="Cooper J."/>
            <person name="Damon W."/>
            <person name="Desjardin D."/>
            <person name="Finy P."/>
            <person name="Geml J."/>
            <person name="Haridas S."/>
            <person name="Hughes K."/>
            <person name="Justo A."/>
            <person name="Karasinski D."/>
            <person name="Kautmanova I."/>
            <person name="Kiss B."/>
            <person name="Kocsube S."/>
            <person name="Kotiranta H."/>
            <person name="LaButti K.M."/>
            <person name="Lechner B.E."/>
            <person name="Liimatainen K."/>
            <person name="Lipzen A."/>
            <person name="Lukacs Z."/>
            <person name="Mihaltcheva S."/>
            <person name="Morgado L.N."/>
            <person name="Niskanen T."/>
            <person name="Noordeloos M.E."/>
            <person name="Ohm R.A."/>
            <person name="Ortiz-Santana B."/>
            <person name="Ovrebo C."/>
            <person name="Racz N."/>
            <person name="Riley R."/>
            <person name="Savchenko A."/>
            <person name="Shiryaev A."/>
            <person name="Soop K."/>
            <person name="Spirin V."/>
            <person name="Szebenyi C."/>
            <person name="Tomsovsky M."/>
            <person name="Tulloss R.E."/>
            <person name="Uehling J."/>
            <person name="Grigoriev I.V."/>
            <person name="Vagvolgyi C."/>
            <person name="Papp T."/>
            <person name="Martin F.M."/>
            <person name="Miettinen O."/>
            <person name="Hibbett D.S."/>
            <person name="Nagy L.G."/>
        </authorList>
    </citation>
    <scope>NUCLEOTIDE SEQUENCE [LARGE SCALE GENOMIC DNA]</scope>
    <source>
        <strain evidence="1 2">NL-1719</strain>
    </source>
</reference>
<protein>
    <submittedName>
        <fullName evidence="1">Uncharacterized protein</fullName>
    </submittedName>
</protein>
<organism evidence="1 2">
    <name type="scientific">Pluteus cervinus</name>
    <dbReference type="NCBI Taxonomy" id="181527"/>
    <lineage>
        <taxon>Eukaryota</taxon>
        <taxon>Fungi</taxon>
        <taxon>Dikarya</taxon>
        <taxon>Basidiomycota</taxon>
        <taxon>Agaricomycotina</taxon>
        <taxon>Agaricomycetes</taxon>
        <taxon>Agaricomycetidae</taxon>
        <taxon>Agaricales</taxon>
        <taxon>Pluteineae</taxon>
        <taxon>Pluteaceae</taxon>
        <taxon>Pluteus</taxon>
    </lineage>
</organism>
<sequence length="562" mass="63400">LQRGLNLKKSVIIGTVPVELSRPSASTPTHESTIVMSPSSSVPEAHHAKVDTLELHARNRQSTAHRLPPELLVEIFHVARDSAGEGERGRTVWRISQVSHYWRAVALFEHNLWDFIDFSNRGWVKEFIQRALPSRPSASLCDMSIEVFRPVVEQLPYLESVSIFRGDGLVYPEAYEHQDPWAQAAPYLRELSLKGVDICDNFLAKDAPLLQQLTLTRCGLLVGHSLLFTFPNLVSLVIDDPSDLGGLDPLIDVIQLMPLLEELKLVSVLQDYPGAAPKHHHTPFPRIRFLHLSSTNLPGALLFLKAVALSPSVEVEIDVEECWLPLTRLTTALRTCQGGAPWILESLHISTTKDSASLRSIKYVSEDVITSTNIKFKPLCGDELNLSEMDEIVSSYDLSRLTCLDLWSSGTVIPQGIWTTQFNSLPHLQSLAVRGSYSKSFLKYFAQPIDQVSELLDSHKLRDREEFLPFICFPTLLHLTLQRLKRQGKDHAQAARWPILFSVFSFMLGLRQFARRRLAELTIIGYELGDEEMERLEASVEYVECFLSKRGLEAEVAEYEGE</sequence>
<evidence type="ECO:0000313" key="2">
    <source>
        <dbReference type="Proteomes" id="UP000308600"/>
    </source>
</evidence>
<name>A0ACD3BEV1_9AGAR</name>
<proteinExistence type="predicted"/>
<dbReference type="EMBL" id="ML208262">
    <property type="protein sequence ID" value="TFK75547.1"/>
    <property type="molecule type" value="Genomic_DNA"/>
</dbReference>
<dbReference type="Proteomes" id="UP000308600">
    <property type="component" value="Unassembled WGS sequence"/>
</dbReference>